<keyword evidence="4" id="KW-0812">Transmembrane</keyword>
<dbReference type="EMBL" id="JYNZ01000002">
    <property type="protein sequence ID" value="KXK27479.1"/>
    <property type="molecule type" value="Genomic_DNA"/>
</dbReference>
<dbReference type="CDD" id="cd02440">
    <property type="entry name" value="AdoMet_MTases"/>
    <property type="match status" value="1"/>
</dbReference>
<evidence type="ECO:0000256" key="3">
    <source>
        <dbReference type="ARBA" id="ARBA00022691"/>
    </source>
</evidence>
<dbReference type="SUPFAM" id="SSF53335">
    <property type="entry name" value="S-adenosyl-L-methionine-dependent methyltransferases"/>
    <property type="match status" value="1"/>
</dbReference>
<comment type="caution">
    <text evidence="5">The sequence shown here is derived from an EMBL/GenBank/DDBJ whole genome shotgun (WGS) entry which is preliminary data.</text>
</comment>
<name>A0A136M0P7_9BACT</name>
<evidence type="ECO:0000256" key="2">
    <source>
        <dbReference type="ARBA" id="ARBA00022679"/>
    </source>
</evidence>
<sequence length="173" mass="19887">MIDLIFWSGLLIVAWVYIFYWVYSIYKGAPYYPSSRKFRDGLVEAVNENGNTLRIAELGAGDGRVAFALAKEGHRVDAFEINPFLTLIMRMRNLFAANKINIIRDDFLHHDFGEYDVFITYLYPAVMQKIAHKISAQAKPGATVFSNTFSFYDRKPDRKLLNGRLLVYSNVTV</sequence>
<dbReference type="Gene3D" id="3.40.50.150">
    <property type="entry name" value="Vaccinia Virus protein VP39"/>
    <property type="match status" value="1"/>
</dbReference>
<protein>
    <submittedName>
        <fullName evidence="5">Methyltransferase domain protein</fullName>
    </submittedName>
</protein>
<keyword evidence="3" id="KW-0949">S-adenosyl-L-methionine</keyword>
<dbReference type="InterPro" id="IPR029063">
    <property type="entry name" value="SAM-dependent_MTases_sf"/>
</dbReference>
<accession>A0A136M0P7</accession>
<keyword evidence="1 5" id="KW-0489">Methyltransferase</keyword>
<dbReference type="PANTHER" id="PTHR13610:SF9">
    <property type="entry name" value="FI06469P"/>
    <property type="match status" value="1"/>
</dbReference>
<evidence type="ECO:0000313" key="5">
    <source>
        <dbReference type="EMBL" id="KXK27479.1"/>
    </source>
</evidence>
<evidence type="ECO:0000256" key="4">
    <source>
        <dbReference type="SAM" id="Phobius"/>
    </source>
</evidence>
<dbReference type="STRING" id="1617426.TR69_WS6001000356"/>
<feature type="transmembrane region" description="Helical" evidence="4">
    <location>
        <begin position="6"/>
        <end position="26"/>
    </location>
</feature>
<keyword evidence="4" id="KW-0472">Membrane</keyword>
<evidence type="ECO:0000256" key="1">
    <source>
        <dbReference type="ARBA" id="ARBA00022603"/>
    </source>
</evidence>
<dbReference type="GO" id="GO:0016279">
    <property type="term" value="F:protein-lysine N-methyltransferase activity"/>
    <property type="evidence" value="ECO:0007669"/>
    <property type="project" value="InterPro"/>
</dbReference>
<evidence type="ECO:0000313" key="6">
    <source>
        <dbReference type="Proteomes" id="UP000070457"/>
    </source>
</evidence>
<dbReference type="GO" id="GO:0032259">
    <property type="term" value="P:methylation"/>
    <property type="evidence" value="ECO:0007669"/>
    <property type="project" value="UniProtKB-KW"/>
</dbReference>
<keyword evidence="2 5" id="KW-0808">Transferase</keyword>
<dbReference type="Proteomes" id="UP000070457">
    <property type="component" value="Unassembled WGS sequence"/>
</dbReference>
<proteinExistence type="predicted"/>
<dbReference type="AlphaFoldDB" id="A0A136M0P7"/>
<dbReference type="PANTHER" id="PTHR13610">
    <property type="entry name" value="METHYLTRANSFERASE DOMAIN-CONTAINING PROTEIN"/>
    <property type="match status" value="1"/>
</dbReference>
<gene>
    <name evidence="5" type="ORF">TR69_WS6001000356</name>
</gene>
<dbReference type="InterPro" id="IPR026170">
    <property type="entry name" value="FAM173A/B"/>
</dbReference>
<keyword evidence="4" id="KW-1133">Transmembrane helix</keyword>
<organism evidence="5 6">
    <name type="scientific">candidate division WS6 bacterium OLB20</name>
    <dbReference type="NCBI Taxonomy" id="1617426"/>
    <lineage>
        <taxon>Bacteria</taxon>
        <taxon>Candidatus Dojkabacteria</taxon>
    </lineage>
</organism>
<reference evidence="5 6" key="1">
    <citation type="submission" date="2015-02" db="EMBL/GenBank/DDBJ databases">
        <title>Improved understanding of the partial-nitritation anammox process through 23 genomes representing the majority of the microbial community.</title>
        <authorList>
            <person name="Speth D.R."/>
            <person name="In T Zandt M."/>
            <person name="Guerrero Cruz S."/>
            <person name="Jetten M.S."/>
            <person name="Dutilh B.E."/>
        </authorList>
    </citation>
    <scope>NUCLEOTIDE SEQUENCE [LARGE SCALE GENOMIC DNA]</scope>
    <source>
        <strain evidence="5">OLB20</strain>
    </source>
</reference>